<accession>A0A178F7T0</accession>
<organism evidence="2 3">
    <name type="scientific">Trichophyton rubrum</name>
    <name type="common">Athlete's foot fungus</name>
    <name type="synonym">Epidermophyton rubrum</name>
    <dbReference type="NCBI Taxonomy" id="5551"/>
    <lineage>
        <taxon>Eukaryota</taxon>
        <taxon>Fungi</taxon>
        <taxon>Dikarya</taxon>
        <taxon>Ascomycota</taxon>
        <taxon>Pezizomycotina</taxon>
        <taxon>Eurotiomycetes</taxon>
        <taxon>Eurotiomycetidae</taxon>
        <taxon>Onygenales</taxon>
        <taxon>Arthrodermataceae</taxon>
        <taxon>Trichophyton</taxon>
    </lineage>
</organism>
<feature type="region of interest" description="Disordered" evidence="1">
    <location>
        <begin position="46"/>
        <end position="91"/>
    </location>
</feature>
<evidence type="ECO:0000313" key="3">
    <source>
        <dbReference type="Proteomes" id="UP000243015"/>
    </source>
</evidence>
<dbReference type="AlphaFoldDB" id="A0A178F7T0"/>
<feature type="compositionally biased region" description="Basic and acidic residues" evidence="1">
    <location>
        <begin position="79"/>
        <end position="91"/>
    </location>
</feature>
<evidence type="ECO:0000256" key="1">
    <source>
        <dbReference type="SAM" id="MobiDB-lite"/>
    </source>
</evidence>
<dbReference type="EMBL" id="LHPM01000008">
    <property type="protein sequence ID" value="OAL68015.1"/>
    <property type="molecule type" value="Genomic_DNA"/>
</dbReference>
<name>A0A178F7T0_TRIRU</name>
<evidence type="ECO:0000313" key="2">
    <source>
        <dbReference type="EMBL" id="OAL68015.1"/>
    </source>
</evidence>
<sequence>MRAGSGSRLKLAVKVSLARVMEQIQAAEDEQADGARVRRWMMRGQMTGPNLVDGAGQQESPDISVDVKDEADDEAEAAQNDRKAGGEVDAESACRRLDKTADKRWAEEYVYKSAGGAKAQTKGREEIRASTSSSRKAKRKIHLATAGYAVQTSQRRESLRQTARVRLIRRRVGTMARKASVVE</sequence>
<comment type="caution">
    <text evidence="2">The sequence shown here is derived from an EMBL/GenBank/DDBJ whole genome shotgun (WGS) entry which is preliminary data.</text>
</comment>
<gene>
    <name evidence="2" type="ORF">A7C99_0410</name>
</gene>
<dbReference type="Proteomes" id="UP000243015">
    <property type="component" value="Unassembled WGS sequence"/>
</dbReference>
<reference evidence="2 3" key="1">
    <citation type="submission" date="2016-05" db="EMBL/GenBank/DDBJ databases">
        <title>Genome sequencing of Trichophyton rubrum CMCC(F)T1i isolated from hair.</title>
        <authorList>
            <person name="Zhan P."/>
            <person name="Tao Y."/>
            <person name="Liu W."/>
        </authorList>
    </citation>
    <scope>NUCLEOTIDE SEQUENCE [LARGE SCALE GENOMIC DNA]</scope>
    <source>
        <strain evidence="3">CMCC(F)T1i</strain>
    </source>
</reference>
<protein>
    <submittedName>
        <fullName evidence="2">Uncharacterized protein</fullName>
    </submittedName>
</protein>
<proteinExistence type="predicted"/>